<comment type="caution">
    <text evidence="4">The sequence shown here is derived from an EMBL/GenBank/DDBJ whole genome shotgun (WGS) entry which is preliminary data.</text>
</comment>
<dbReference type="EMBL" id="WLCI01000015">
    <property type="protein sequence ID" value="MTB96333.1"/>
    <property type="molecule type" value="Genomic_DNA"/>
</dbReference>
<protein>
    <submittedName>
        <fullName evidence="4">ATP-binding cassette domain-containing protein</fullName>
    </submittedName>
</protein>
<dbReference type="InterPro" id="IPR015854">
    <property type="entry name" value="ABC_transpr_LolD-like"/>
</dbReference>
<organism evidence="4 5">
    <name type="scientific">Nocardioides marmotae</name>
    <dbReference type="NCBI Taxonomy" id="2663857"/>
    <lineage>
        <taxon>Bacteria</taxon>
        <taxon>Bacillati</taxon>
        <taxon>Actinomycetota</taxon>
        <taxon>Actinomycetes</taxon>
        <taxon>Propionibacteriales</taxon>
        <taxon>Nocardioidaceae</taxon>
        <taxon>Nocardioides</taxon>
    </lineage>
</organism>
<feature type="compositionally biased region" description="Low complexity" evidence="3">
    <location>
        <begin position="12"/>
        <end position="21"/>
    </location>
</feature>
<name>A0A6I3JE57_9ACTN</name>
<dbReference type="SUPFAM" id="SSF52540">
    <property type="entry name" value="P-loop containing nucleoside triphosphate hydrolases"/>
    <property type="match status" value="1"/>
</dbReference>
<evidence type="ECO:0000256" key="1">
    <source>
        <dbReference type="ARBA" id="ARBA00022741"/>
    </source>
</evidence>
<evidence type="ECO:0000256" key="2">
    <source>
        <dbReference type="ARBA" id="ARBA00022840"/>
    </source>
</evidence>
<keyword evidence="1" id="KW-0547">Nucleotide-binding</keyword>
<evidence type="ECO:0000256" key="3">
    <source>
        <dbReference type="SAM" id="MobiDB-lite"/>
    </source>
</evidence>
<dbReference type="PROSITE" id="PS50893">
    <property type="entry name" value="ABC_TRANSPORTER_2"/>
    <property type="match status" value="1"/>
</dbReference>
<evidence type="ECO:0000313" key="5">
    <source>
        <dbReference type="Proteomes" id="UP000433406"/>
    </source>
</evidence>
<dbReference type="Proteomes" id="UP000433406">
    <property type="component" value="Unassembled WGS sequence"/>
</dbReference>
<feature type="region of interest" description="Disordered" evidence="3">
    <location>
        <begin position="1"/>
        <end position="80"/>
    </location>
</feature>
<dbReference type="GO" id="GO:0005886">
    <property type="term" value="C:plasma membrane"/>
    <property type="evidence" value="ECO:0007669"/>
    <property type="project" value="TreeGrafter"/>
</dbReference>
<sequence>MLATHSRRKLSSRSGRVSASSPRKRCAACPDPATGRKPTPRPRNDDEPTQTIAAGRGPTVSCPSRGGRRADIRRTAARGRGVTTTVDERPGGLRVRCEGVVHLYRTFEGHDVVALQGVDLTIAAGERVAFLGPSGSGKSTLLTLLGGIQKPSAGRIFLGEEEVSRMGERYLARVRARRVSTMLQGSTRNLLPYATARQNIAFARLALSSAERRAALPEAELLGRVGLEQQADQVVSTMSGGQRQRLALACAVSTGPQLLLADEPTSQLSHEDRDHVIALIHSLGDDLGTTVVVVTHQPEVAATFPRTVTMKGGRVGSEGRDGAEYVVIGSEGVVHLPTHLAEQWPPGTLVRIEPEDHSRLVVSRSEEEGR</sequence>
<dbReference type="GO" id="GO:0005524">
    <property type="term" value="F:ATP binding"/>
    <property type="evidence" value="ECO:0007669"/>
    <property type="project" value="UniProtKB-KW"/>
</dbReference>
<dbReference type="SMART" id="SM00382">
    <property type="entry name" value="AAA"/>
    <property type="match status" value="1"/>
</dbReference>
<gene>
    <name evidence="4" type="ORF">GGQ22_14745</name>
</gene>
<dbReference type="InterPro" id="IPR003439">
    <property type="entry name" value="ABC_transporter-like_ATP-bd"/>
</dbReference>
<dbReference type="InterPro" id="IPR003593">
    <property type="entry name" value="AAA+_ATPase"/>
</dbReference>
<feature type="compositionally biased region" description="Basic residues" evidence="3">
    <location>
        <begin position="1"/>
        <end position="11"/>
    </location>
</feature>
<evidence type="ECO:0000313" key="4">
    <source>
        <dbReference type="EMBL" id="MTB96333.1"/>
    </source>
</evidence>
<accession>A0A6I3JE57</accession>
<dbReference type="GO" id="GO:0016887">
    <property type="term" value="F:ATP hydrolysis activity"/>
    <property type="evidence" value="ECO:0007669"/>
    <property type="project" value="InterPro"/>
</dbReference>
<keyword evidence="2 4" id="KW-0067">ATP-binding</keyword>
<keyword evidence="5" id="KW-1185">Reference proteome</keyword>
<dbReference type="InterPro" id="IPR027417">
    <property type="entry name" value="P-loop_NTPase"/>
</dbReference>
<dbReference type="GO" id="GO:0022857">
    <property type="term" value="F:transmembrane transporter activity"/>
    <property type="evidence" value="ECO:0007669"/>
    <property type="project" value="TreeGrafter"/>
</dbReference>
<dbReference type="AlphaFoldDB" id="A0A6I3JE57"/>
<reference evidence="4 5" key="1">
    <citation type="submission" date="2019-10" db="EMBL/GenBank/DDBJ databases">
        <title>Nocardioides novel species isolated from the excrement of Marmot.</title>
        <authorList>
            <person name="Zhang G."/>
        </authorList>
    </citation>
    <scope>NUCLEOTIDE SEQUENCE [LARGE SCALE GENOMIC DNA]</scope>
    <source>
        <strain evidence="5">zg-579</strain>
    </source>
</reference>
<dbReference type="PANTHER" id="PTHR24220">
    <property type="entry name" value="IMPORT ATP-BINDING PROTEIN"/>
    <property type="match status" value="1"/>
</dbReference>
<dbReference type="Gene3D" id="3.40.50.300">
    <property type="entry name" value="P-loop containing nucleotide triphosphate hydrolases"/>
    <property type="match status" value="1"/>
</dbReference>
<dbReference type="PROSITE" id="PS00211">
    <property type="entry name" value="ABC_TRANSPORTER_1"/>
    <property type="match status" value="1"/>
</dbReference>
<dbReference type="Pfam" id="PF00005">
    <property type="entry name" value="ABC_tran"/>
    <property type="match status" value="1"/>
</dbReference>
<proteinExistence type="predicted"/>
<dbReference type="InterPro" id="IPR017871">
    <property type="entry name" value="ABC_transporter-like_CS"/>
</dbReference>